<gene>
    <name evidence="1" type="ORF">OKJ99_30320</name>
</gene>
<dbReference type="EMBL" id="JAOZYC010000150">
    <property type="protein sequence ID" value="MEB8341798.1"/>
    <property type="molecule type" value="Genomic_DNA"/>
</dbReference>
<keyword evidence="2" id="KW-1185">Reference proteome</keyword>
<organism evidence="1 2">
    <name type="scientific">Streptomyces endophyticus</name>
    <dbReference type="NCBI Taxonomy" id="714166"/>
    <lineage>
        <taxon>Bacteria</taxon>
        <taxon>Bacillati</taxon>
        <taxon>Actinomycetota</taxon>
        <taxon>Actinomycetes</taxon>
        <taxon>Kitasatosporales</taxon>
        <taxon>Streptomycetaceae</taxon>
        <taxon>Streptomyces</taxon>
    </lineage>
</organism>
<accession>A0ABU6FCP9</accession>
<evidence type="ECO:0000313" key="2">
    <source>
        <dbReference type="Proteomes" id="UP001354931"/>
    </source>
</evidence>
<reference evidence="1 2" key="1">
    <citation type="submission" date="2022-10" db="EMBL/GenBank/DDBJ databases">
        <authorList>
            <person name="Xie J."/>
            <person name="Shen N."/>
        </authorList>
    </citation>
    <scope>NUCLEOTIDE SEQUENCE [LARGE SCALE GENOMIC DNA]</scope>
    <source>
        <strain evidence="1 2">YIM65594</strain>
    </source>
</reference>
<sequence>MSADDREFLVTRVHYLRHVEGLSVRQILAALAEAHNVRRSVGWVAGALKDWECGRCGVQEYQKAHLNTSDGGDAS</sequence>
<dbReference type="RefSeq" id="WP_326021125.1">
    <property type="nucleotide sequence ID" value="NZ_JAOZYC010000150.1"/>
</dbReference>
<dbReference type="Proteomes" id="UP001354931">
    <property type="component" value="Unassembled WGS sequence"/>
</dbReference>
<proteinExistence type="predicted"/>
<protein>
    <submittedName>
        <fullName evidence="1">Uncharacterized protein</fullName>
    </submittedName>
</protein>
<name>A0ABU6FCP9_9ACTN</name>
<comment type="caution">
    <text evidence="1">The sequence shown here is derived from an EMBL/GenBank/DDBJ whole genome shotgun (WGS) entry which is preliminary data.</text>
</comment>
<evidence type="ECO:0000313" key="1">
    <source>
        <dbReference type="EMBL" id="MEB8341798.1"/>
    </source>
</evidence>